<organism evidence="3 4">
    <name type="scientific">Nocardia terrae</name>
    <dbReference type="NCBI Taxonomy" id="2675851"/>
    <lineage>
        <taxon>Bacteria</taxon>
        <taxon>Bacillati</taxon>
        <taxon>Actinomycetota</taxon>
        <taxon>Actinomycetes</taxon>
        <taxon>Mycobacteriales</taxon>
        <taxon>Nocardiaceae</taxon>
        <taxon>Nocardia</taxon>
    </lineage>
</organism>
<feature type="transmembrane region" description="Helical" evidence="2">
    <location>
        <begin position="234"/>
        <end position="256"/>
    </location>
</feature>
<feature type="compositionally biased region" description="Pro residues" evidence="1">
    <location>
        <begin position="77"/>
        <end position="95"/>
    </location>
</feature>
<keyword evidence="2" id="KW-1133">Transmembrane helix</keyword>
<evidence type="ECO:0008006" key="5">
    <source>
        <dbReference type="Google" id="ProtNLM"/>
    </source>
</evidence>
<evidence type="ECO:0000256" key="2">
    <source>
        <dbReference type="SAM" id="Phobius"/>
    </source>
</evidence>
<reference evidence="3 4" key="1">
    <citation type="submission" date="2019-12" db="EMBL/GenBank/DDBJ databases">
        <title>Nocardia sp. nov. ET3-3 isolated from soil.</title>
        <authorList>
            <person name="Kanchanasin P."/>
            <person name="Tanasupawat S."/>
            <person name="Yuki M."/>
            <person name="Kudo T."/>
        </authorList>
    </citation>
    <scope>NUCLEOTIDE SEQUENCE [LARGE SCALE GENOMIC DNA]</scope>
    <source>
        <strain evidence="3 4">ET3-3</strain>
    </source>
</reference>
<feature type="transmembrane region" description="Helical" evidence="2">
    <location>
        <begin position="198"/>
        <end position="222"/>
    </location>
</feature>
<dbReference type="AlphaFoldDB" id="A0A7K1UUK6"/>
<feature type="transmembrane region" description="Helical" evidence="2">
    <location>
        <begin position="170"/>
        <end position="191"/>
    </location>
</feature>
<feature type="transmembrane region" description="Helical" evidence="2">
    <location>
        <begin position="263"/>
        <end position="281"/>
    </location>
</feature>
<keyword evidence="2" id="KW-0812">Transmembrane</keyword>
<comment type="caution">
    <text evidence="3">The sequence shown here is derived from an EMBL/GenBank/DDBJ whole genome shotgun (WGS) entry which is preliminary data.</text>
</comment>
<keyword evidence="2" id="KW-0472">Membrane</keyword>
<proteinExistence type="predicted"/>
<feature type="transmembrane region" description="Helical" evidence="2">
    <location>
        <begin position="320"/>
        <end position="342"/>
    </location>
</feature>
<dbReference type="Proteomes" id="UP000466794">
    <property type="component" value="Unassembled WGS sequence"/>
</dbReference>
<feature type="region of interest" description="Disordered" evidence="1">
    <location>
        <begin position="1"/>
        <end position="145"/>
    </location>
</feature>
<gene>
    <name evidence="3" type="ORF">GPX89_11355</name>
</gene>
<accession>A0A7K1UUK6</accession>
<dbReference type="RefSeq" id="WP_157387466.1">
    <property type="nucleotide sequence ID" value="NZ_WRPP01000002.1"/>
</dbReference>
<evidence type="ECO:0000313" key="3">
    <source>
        <dbReference type="EMBL" id="MVU77839.1"/>
    </source>
</evidence>
<name>A0A7K1UUK6_9NOCA</name>
<dbReference type="EMBL" id="WRPP01000002">
    <property type="protein sequence ID" value="MVU77839.1"/>
    <property type="molecule type" value="Genomic_DNA"/>
</dbReference>
<feature type="compositionally biased region" description="Pro residues" evidence="1">
    <location>
        <begin position="103"/>
        <end position="137"/>
    </location>
</feature>
<sequence>MTGTPPSAPYGPSGDRPGAGGGEQYPPHTGQHQNPEPAPYSGASESGPPPSRHQLPGLAGYPQFEGPGAAQYGSEPVEPPPPLTPQSGAPLPPPGYGGNLPPQQQPPGSMPPGNPPPPSGFPPGQMPPPSGPPPGQPGPTQQYVPPRERLDVGATLTYGWDRFRLNPIPWVGMVLIGLIAWLVVVLLVRLVDVQSLSAVILLFAVVSLVVWLLQAAMIRGALYETDGTPPDFPAFFGFVNAGNVLITALIVFAACFVAAMACVFPAVIVGVLCMFALHFVIDQDQNPVAAIVSSARLVIANALHVTLLALAVLIITTIGVLFCGLGLLIAGPVTAIATTYAYRTLTGRLVVPV</sequence>
<feature type="transmembrane region" description="Helical" evidence="2">
    <location>
        <begin position="287"/>
        <end position="313"/>
    </location>
</feature>
<evidence type="ECO:0000313" key="4">
    <source>
        <dbReference type="Proteomes" id="UP000466794"/>
    </source>
</evidence>
<protein>
    <recommendedName>
        <fullName evidence="5">Integral membrane protein</fullName>
    </recommendedName>
</protein>
<evidence type="ECO:0000256" key="1">
    <source>
        <dbReference type="SAM" id="MobiDB-lite"/>
    </source>
</evidence>
<keyword evidence="4" id="KW-1185">Reference proteome</keyword>